<accession>A0A941DCD1</accession>
<dbReference type="PANTHER" id="PTHR21661:SF35">
    <property type="entry name" value="EPOXIDE HYDROLASE"/>
    <property type="match status" value="1"/>
</dbReference>
<comment type="caution">
    <text evidence="7">The sequence shown here is derived from an EMBL/GenBank/DDBJ whole genome shotgun (WGS) entry which is preliminary data.</text>
</comment>
<dbReference type="GO" id="GO:0004301">
    <property type="term" value="F:epoxide hydrolase activity"/>
    <property type="evidence" value="ECO:0007669"/>
    <property type="project" value="TreeGrafter"/>
</dbReference>
<keyword evidence="8" id="KW-1185">Reference proteome</keyword>
<proteinExistence type="inferred from homology"/>
<dbReference type="InterPro" id="IPR010497">
    <property type="entry name" value="Epoxide_hydro_N"/>
</dbReference>
<name>A0A941DCD1_9MICO</name>
<evidence type="ECO:0000256" key="2">
    <source>
        <dbReference type="ARBA" id="ARBA00022797"/>
    </source>
</evidence>
<dbReference type="Gene3D" id="3.40.50.1820">
    <property type="entry name" value="alpha/beta hydrolase"/>
    <property type="match status" value="1"/>
</dbReference>
<organism evidence="7 8">
    <name type="scientific">Phycicoccus avicenniae</name>
    <dbReference type="NCBI Taxonomy" id="2828860"/>
    <lineage>
        <taxon>Bacteria</taxon>
        <taxon>Bacillati</taxon>
        <taxon>Actinomycetota</taxon>
        <taxon>Actinomycetes</taxon>
        <taxon>Micrococcales</taxon>
        <taxon>Intrasporangiaceae</taxon>
        <taxon>Phycicoccus</taxon>
    </lineage>
</organism>
<dbReference type="SUPFAM" id="SSF53474">
    <property type="entry name" value="alpha/beta-Hydrolases"/>
    <property type="match status" value="1"/>
</dbReference>
<dbReference type="InterPro" id="IPR016292">
    <property type="entry name" value="Epoxide_hydrolase"/>
</dbReference>
<evidence type="ECO:0000313" key="8">
    <source>
        <dbReference type="Proteomes" id="UP000677016"/>
    </source>
</evidence>
<feature type="active site" description="Proton acceptor" evidence="4">
    <location>
        <position position="352"/>
    </location>
</feature>
<dbReference type="AlphaFoldDB" id="A0A941DCD1"/>
<evidence type="ECO:0000256" key="5">
    <source>
        <dbReference type="SAM" id="MobiDB-lite"/>
    </source>
</evidence>
<dbReference type="PANTHER" id="PTHR21661">
    <property type="entry name" value="EPOXIDE HYDROLASE 1-RELATED"/>
    <property type="match status" value="1"/>
</dbReference>
<feature type="domain" description="Epoxide hydrolase N-terminal" evidence="6">
    <location>
        <begin position="2"/>
        <end position="105"/>
    </location>
</feature>
<comment type="similarity">
    <text evidence="1">Belongs to the peptidase S33 family.</text>
</comment>
<dbReference type="Pfam" id="PF06441">
    <property type="entry name" value="EHN"/>
    <property type="match status" value="1"/>
</dbReference>
<protein>
    <submittedName>
        <fullName evidence="7">Alpha/beta fold hydrolase</fullName>
    </submittedName>
</protein>
<evidence type="ECO:0000259" key="6">
    <source>
        <dbReference type="Pfam" id="PF06441"/>
    </source>
</evidence>
<reference evidence="7" key="1">
    <citation type="submission" date="2021-04" db="EMBL/GenBank/DDBJ databases">
        <title>Phycicoccus avicenniae sp. nov., a novel endophytic actinomycetes isolated from branch of Avicennia mariana.</title>
        <authorList>
            <person name="Tuo L."/>
        </authorList>
    </citation>
    <scope>NUCLEOTIDE SEQUENCE</scope>
    <source>
        <strain evidence="7">BSK3Z-2</strain>
    </source>
</reference>
<evidence type="ECO:0000256" key="3">
    <source>
        <dbReference type="ARBA" id="ARBA00022801"/>
    </source>
</evidence>
<dbReference type="InterPro" id="IPR000639">
    <property type="entry name" value="Epox_hydrolase-like"/>
</dbReference>
<dbReference type="EMBL" id="JAGSNF010000015">
    <property type="protein sequence ID" value="MBR7743757.1"/>
    <property type="molecule type" value="Genomic_DNA"/>
</dbReference>
<keyword evidence="3 7" id="KW-0378">Hydrolase</keyword>
<gene>
    <name evidence="7" type="ORF">KC207_10695</name>
</gene>
<dbReference type="PRINTS" id="PR00412">
    <property type="entry name" value="EPOXHYDRLASE"/>
</dbReference>
<dbReference type="InterPro" id="IPR029058">
    <property type="entry name" value="AB_hydrolase_fold"/>
</dbReference>
<dbReference type="PIRSF" id="PIRSF001112">
    <property type="entry name" value="Epoxide_hydrolase"/>
    <property type="match status" value="1"/>
</dbReference>
<feature type="active site" description="Proton donor" evidence="4">
    <location>
        <position position="285"/>
    </location>
</feature>
<dbReference type="GO" id="GO:0097176">
    <property type="term" value="P:epoxide metabolic process"/>
    <property type="evidence" value="ECO:0007669"/>
    <property type="project" value="TreeGrafter"/>
</dbReference>
<evidence type="ECO:0000256" key="1">
    <source>
        <dbReference type="ARBA" id="ARBA00010088"/>
    </source>
</evidence>
<evidence type="ECO:0000313" key="7">
    <source>
        <dbReference type="EMBL" id="MBR7743757.1"/>
    </source>
</evidence>
<dbReference type="RefSeq" id="WP_211603016.1">
    <property type="nucleotide sequence ID" value="NZ_JAGSNF010000015.1"/>
</dbReference>
<sequence length="378" mass="41979">MIRPFTIHVDDDRLALLAQRLSTITWPNVPEGTDGHGIRVARVRELVEHWRSGFDWRVFEATLNECSHVMSDAGEYPLHLVHERAHEASGVPIVLLHGWPDGFLRYRKLIPRLVDAGHDIVVPSLPGFGFSGQPQGPVTTAAAATRLHEALVELGVERYAVHGGDWGSVVADELARTYPDEVLALHLTDVPFHKFFELDRATLTEAERAFVAENDAWVEQAVYYSVQSAEPLTLAYGLTDSPVGLLAWIADKFDAWSDEVDPDDVVGLAALTWLTNTTWSGMRLYADDAGDWSEDGSLEDAWSAGQDSESDGPLDVPTGFSMFPRDITRPPREYAERFYRVVDWHDHDTGGHFAATEVPDLLATDLVGFLDSVVPTRL</sequence>
<evidence type="ECO:0000256" key="4">
    <source>
        <dbReference type="PIRSR" id="PIRSR001112-1"/>
    </source>
</evidence>
<feature type="region of interest" description="Disordered" evidence="5">
    <location>
        <begin position="296"/>
        <end position="315"/>
    </location>
</feature>
<dbReference type="Proteomes" id="UP000677016">
    <property type="component" value="Unassembled WGS sequence"/>
</dbReference>
<keyword evidence="2" id="KW-0058">Aromatic hydrocarbons catabolism</keyword>
<feature type="active site" description="Nucleophile" evidence="4">
    <location>
        <position position="165"/>
    </location>
</feature>